<dbReference type="OrthoDB" id="416253at2759"/>
<dbReference type="PANTHER" id="PTHR43827:SF10">
    <property type="entry name" value="ZGC:110366"/>
    <property type="match status" value="1"/>
</dbReference>
<dbReference type="PROSITE" id="PS00062">
    <property type="entry name" value="ALDOKETO_REDUCTASE_2"/>
    <property type="match status" value="1"/>
</dbReference>
<feature type="domain" description="NADP-dependent oxidoreductase" evidence="4">
    <location>
        <begin position="75"/>
        <end position="305"/>
    </location>
</feature>
<dbReference type="InterPro" id="IPR020471">
    <property type="entry name" value="AKR"/>
</dbReference>
<accession>A0A0B2UVR4</accession>
<evidence type="ECO:0000256" key="2">
    <source>
        <dbReference type="ARBA" id="ARBA00023002"/>
    </source>
</evidence>
<dbReference type="Proteomes" id="UP000031036">
    <property type="component" value="Unassembled WGS sequence"/>
</dbReference>
<protein>
    <submittedName>
        <fullName evidence="5">Putative oxidoreductase</fullName>
    </submittedName>
</protein>
<feature type="region of interest" description="Disordered" evidence="3">
    <location>
        <begin position="348"/>
        <end position="372"/>
    </location>
</feature>
<gene>
    <name evidence="5" type="ORF">Tcan_15174</name>
</gene>
<dbReference type="Pfam" id="PF00248">
    <property type="entry name" value="Aldo_ket_red"/>
    <property type="match status" value="1"/>
</dbReference>
<evidence type="ECO:0000259" key="4">
    <source>
        <dbReference type="Pfam" id="PF00248"/>
    </source>
</evidence>
<dbReference type="InterPro" id="IPR036812">
    <property type="entry name" value="NAD(P)_OxRdtase_dom_sf"/>
</dbReference>
<evidence type="ECO:0000313" key="6">
    <source>
        <dbReference type="Proteomes" id="UP000031036"/>
    </source>
</evidence>
<evidence type="ECO:0000256" key="1">
    <source>
        <dbReference type="ARBA" id="ARBA00007905"/>
    </source>
</evidence>
<reference evidence="5 6" key="1">
    <citation type="submission" date="2014-11" db="EMBL/GenBank/DDBJ databases">
        <title>Genetic blueprint of the zoonotic pathogen Toxocara canis.</title>
        <authorList>
            <person name="Zhu X.-Q."/>
            <person name="Korhonen P.K."/>
            <person name="Cai H."/>
            <person name="Young N.D."/>
            <person name="Nejsum P."/>
            <person name="von Samson-Himmelstjerna G."/>
            <person name="Boag P.R."/>
            <person name="Tan P."/>
            <person name="Li Q."/>
            <person name="Min J."/>
            <person name="Yang Y."/>
            <person name="Wang X."/>
            <person name="Fang X."/>
            <person name="Hall R.S."/>
            <person name="Hofmann A."/>
            <person name="Sternberg P.W."/>
            <person name="Jex A.R."/>
            <person name="Gasser R.B."/>
        </authorList>
    </citation>
    <scope>NUCLEOTIDE SEQUENCE [LARGE SCALE GENOMIC DNA]</scope>
    <source>
        <strain evidence="5">PN_DK_2014</strain>
    </source>
</reference>
<evidence type="ECO:0000256" key="3">
    <source>
        <dbReference type="SAM" id="MobiDB-lite"/>
    </source>
</evidence>
<name>A0A0B2UVR4_TOXCA</name>
<comment type="similarity">
    <text evidence="1">Belongs to the aldo/keto reductase family.</text>
</comment>
<dbReference type="AlphaFoldDB" id="A0A0B2UVR4"/>
<dbReference type="FunFam" id="3.20.20.100:FF:000015">
    <property type="entry name" value="Oxidoreductase, aldo/keto reductase family"/>
    <property type="match status" value="1"/>
</dbReference>
<dbReference type="PROSITE" id="PS00063">
    <property type="entry name" value="ALDOKETO_REDUCTASE_3"/>
    <property type="match status" value="1"/>
</dbReference>
<dbReference type="PANTHER" id="PTHR43827">
    <property type="entry name" value="2,5-DIKETO-D-GLUCONIC ACID REDUCTASE"/>
    <property type="match status" value="1"/>
</dbReference>
<organism evidence="5 6">
    <name type="scientific">Toxocara canis</name>
    <name type="common">Canine roundworm</name>
    <dbReference type="NCBI Taxonomy" id="6265"/>
    <lineage>
        <taxon>Eukaryota</taxon>
        <taxon>Metazoa</taxon>
        <taxon>Ecdysozoa</taxon>
        <taxon>Nematoda</taxon>
        <taxon>Chromadorea</taxon>
        <taxon>Rhabditida</taxon>
        <taxon>Spirurina</taxon>
        <taxon>Ascaridomorpha</taxon>
        <taxon>Ascaridoidea</taxon>
        <taxon>Toxocaridae</taxon>
        <taxon>Toxocara</taxon>
    </lineage>
</organism>
<dbReference type="InterPro" id="IPR023210">
    <property type="entry name" value="NADP_OxRdtase_dom"/>
</dbReference>
<dbReference type="InterPro" id="IPR018170">
    <property type="entry name" value="Aldo/ket_reductase_CS"/>
</dbReference>
<dbReference type="GO" id="GO:0016491">
    <property type="term" value="F:oxidoreductase activity"/>
    <property type="evidence" value="ECO:0007669"/>
    <property type="project" value="UniProtKB-KW"/>
</dbReference>
<keyword evidence="2" id="KW-0560">Oxidoreductase</keyword>
<evidence type="ECO:0000313" key="5">
    <source>
        <dbReference type="EMBL" id="KHN73167.1"/>
    </source>
</evidence>
<dbReference type="EMBL" id="JPKZ01003146">
    <property type="protein sequence ID" value="KHN73167.1"/>
    <property type="molecule type" value="Genomic_DNA"/>
</dbReference>
<dbReference type="Gene3D" id="3.20.20.100">
    <property type="entry name" value="NADP-dependent oxidoreductase domain"/>
    <property type="match status" value="1"/>
</dbReference>
<feature type="compositionally biased region" description="Polar residues" evidence="3">
    <location>
        <begin position="352"/>
        <end position="366"/>
    </location>
</feature>
<dbReference type="OMA" id="FENDECA"/>
<dbReference type="STRING" id="6265.A0A0B2UVR4"/>
<keyword evidence="6" id="KW-1185">Reference proteome</keyword>
<dbReference type="PRINTS" id="PR00069">
    <property type="entry name" value="ALDKETRDTASE"/>
</dbReference>
<dbReference type="SUPFAM" id="SSF51430">
    <property type="entry name" value="NAD(P)-linked oxidoreductase"/>
    <property type="match status" value="1"/>
</dbReference>
<dbReference type="CDD" id="cd19135">
    <property type="entry name" value="AKR_CeZK1290-like"/>
    <property type="match status" value="1"/>
</dbReference>
<sequence>MVIINEFSTLSDNEFIAFEGAQAANTAENPVWAAVPSSSSDCVLEPPTTELSNGIRMPLLGLGTTHSGGYYHNSVIYALRECRYRMIDTAKRYGIERELGMAIKASGVPRSSLFIATKLWPVDFGSSTMTACKKSCERLGVDYLDLYMIHFPVVPYWFSNPRQVREETWRALELLYDEGTIRSIGVSNYSEVDLEELLEYCSVKPHVNQCEFHVCYNNRDLIEYCRDERIKFTGYCPLAKGTILNEEPIKAIATKHNKTPAQICIRWSIHNDIPAIPKSRQPYRIRENSQVFDFNLDDDDLALLSTLHDSNKKVLKLDNLQEKFSLPDGYKLKGDNIFDPPRSEHYDHISSHSRVNSLSCSGSPKETNLLVA</sequence>
<proteinExistence type="inferred from homology"/>
<comment type="caution">
    <text evidence="5">The sequence shown here is derived from an EMBL/GenBank/DDBJ whole genome shotgun (WGS) entry which is preliminary data.</text>
</comment>